<organism evidence="9 10">
    <name type="scientific">Lujinxingia vulgaris</name>
    <dbReference type="NCBI Taxonomy" id="2600176"/>
    <lineage>
        <taxon>Bacteria</taxon>
        <taxon>Deltaproteobacteria</taxon>
        <taxon>Bradymonadales</taxon>
        <taxon>Lujinxingiaceae</taxon>
        <taxon>Lujinxingia</taxon>
    </lineage>
</organism>
<keyword evidence="4 5" id="KW-0067">ATP-binding</keyword>
<keyword evidence="7" id="KW-1133">Transmembrane helix</keyword>
<dbReference type="AlphaFoldDB" id="A0A5C6X5H4"/>
<evidence type="ECO:0000256" key="2">
    <source>
        <dbReference type="ARBA" id="ARBA00022741"/>
    </source>
</evidence>
<name>A0A5C6X5H4_9DELT</name>
<keyword evidence="2 5" id="KW-0547">Nucleotide-binding</keyword>
<evidence type="ECO:0000256" key="1">
    <source>
        <dbReference type="ARBA" id="ARBA00022679"/>
    </source>
</evidence>
<proteinExistence type="predicted"/>
<feature type="compositionally biased region" description="Polar residues" evidence="6">
    <location>
        <begin position="307"/>
        <end position="322"/>
    </location>
</feature>
<feature type="region of interest" description="Disordered" evidence="6">
    <location>
        <begin position="298"/>
        <end position="383"/>
    </location>
</feature>
<dbReference type="InterPro" id="IPR008271">
    <property type="entry name" value="Ser/Thr_kinase_AS"/>
</dbReference>
<dbReference type="SMART" id="SM00220">
    <property type="entry name" value="S_TKc"/>
    <property type="match status" value="1"/>
</dbReference>
<sequence length="566" mass="61699">MTHPGAETRALRELRAGVLFEGKYRIVRPLGEGSFATVVHARHEVMDRDVALKFLRPDVMAAHPEVAERFINEVRVASRLKDPHTVAIFDFGTTSDGIPYMVLEYVDGRTLDEVIEARGALGKRRSMECCLQILASLEEAHAHHVIHRDLKPANLMVGRTAQGGWTIKVLDFGVAKLVERAEEKIQTSSGRQSTQFIGTPRYMSPEQILGQKVSASSDLYSLGLIFFEMCTGRACIAETSVAKVARFHLAEEPLPLDGIEELPEALQAIIHRATARHPEARYATAREFREELEAILQGRARRRSSHRTIPQTPTSKSEQSDASADVFSGKGYVPLPEDSESEAKSKPASQRTPSGNMRRTTGVRRASGPISAPPPQRTVSQSGSRTVAELDLDLHSVARQQHHLASRQTPTVDDLRQSQDRVATQAHGRLTLVSSLGLGLIAILSFALVSAAATPLGSATRAVVGVLPFLLAFLWVAFSNTLHFPDVTRRWLLPWLRRTAAASGVGLLVIGLVFPSAAAAALRNDALWFLGEQVNAAPLFVRLTLGSLAGALAGLYELMAGLLPWA</sequence>
<dbReference type="PROSITE" id="PS00107">
    <property type="entry name" value="PROTEIN_KINASE_ATP"/>
    <property type="match status" value="1"/>
</dbReference>
<dbReference type="PANTHER" id="PTHR43289:SF6">
    <property type="entry name" value="SERINE_THREONINE-PROTEIN KINASE NEKL-3"/>
    <property type="match status" value="1"/>
</dbReference>
<feature type="transmembrane region" description="Helical" evidence="7">
    <location>
        <begin position="499"/>
        <end position="519"/>
    </location>
</feature>
<evidence type="ECO:0000256" key="3">
    <source>
        <dbReference type="ARBA" id="ARBA00022777"/>
    </source>
</evidence>
<dbReference type="OrthoDB" id="9779954at2"/>
<dbReference type="InterPro" id="IPR011009">
    <property type="entry name" value="Kinase-like_dom_sf"/>
</dbReference>
<feature type="transmembrane region" description="Helical" evidence="7">
    <location>
        <begin position="459"/>
        <end position="478"/>
    </location>
</feature>
<evidence type="ECO:0000256" key="5">
    <source>
        <dbReference type="PROSITE-ProRule" id="PRU10141"/>
    </source>
</evidence>
<dbReference type="PROSITE" id="PS50011">
    <property type="entry name" value="PROTEIN_KINASE_DOM"/>
    <property type="match status" value="1"/>
</dbReference>
<dbReference type="Gene3D" id="3.30.200.20">
    <property type="entry name" value="Phosphorylase Kinase, domain 1"/>
    <property type="match status" value="1"/>
</dbReference>
<evidence type="ECO:0000313" key="10">
    <source>
        <dbReference type="Proteomes" id="UP000321046"/>
    </source>
</evidence>
<feature type="transmembrane region" description="Helical" evidence="7">
    <location>
        <begin position="430"/>
        <end position="453"/>
    </location>
</feature>
<dbReference type="CDD" id="cd14014">
    <property type="entry name" value="STKc_PknB_like"/>
    <property type="match status" value="1"/>
</dbReference>
<dbReference type="GO" id="GO:0005524">
    <property type="term" value="F:ATP binding"/>
    <property type="evidence" value="ECO:0007669"/>
    <property type="project" value="UniProtKB-UniRule"/>
</dbReference>
<dbReference type="EMBL" id="VOSL01000129">
    <property type="protein sequence ID" value="TXD32427.1"/>
    <property type="molecule type" value="Genomic_DNA"/>
</dbReference>
<evidence type="ECO:0000256" key="7">
    <source>
        <dbReference type="SAM" id="Phobius"/>
    </source>
</evidence>
<keyword evidence="1" id="KW-0808">Transferase</keyword>
<dbReference type="InterPro" id="IPR000719">
    <property type="entry name" value="Prot_kinase_dom"/>
</dbReference>
<dbReference type="RefSeq" id="WP_146976398.1">
    <property type="nucleotide sequence ID" value="NZ_VOSL01000129.1"/>
</dbReference>
<keyword evidence="7" id="KW-0812">Transmembrane</keyword>
<dbReference type="PROSITE" id="PS00108">
    <property type="entry name" value="PROTEIN_KINASE_ST"/>
    <property type="match status" value="1"/>
</dbReference>
<dbReference type="PANTHER" id="PTHR43289">
    <property type="entry name" value="MITOGEN-ACTIVATED PROTEIN KINASE KINASE KINASE 20-RELATED"/>
    <property type="match status" value="1"/>
</dbReference>
<dbReference type="Proteomes" id="UP000321046">
    <property type="component" value="Unassembled WGS sequence"/>
</dbReference>
<dbReference type="InterPro" id="IPR017441">
    <property type="entry name" value="Protein_kinase_ATP_BS"/>
</dbReference>
<evidence type="ECO:0000256" key="6">
    <source>
        <dbReference type="SAM" id="MobiDB-lite"/>
    </source>
</evidence>
<accession>A0A5C6X5H4</accession>
<feature type="compositionally biased region" description="Polar residues" evidence="6">
    <location>
        <begin position="347"/>
        <end position="359"/>
    </location>
</feature>
<evidence type="ECO:0000259" key="8">
    <source>
        <dbReference type="PROSITE" id="PS50011"/>
    </source>
</evidence>
<dbReference type="SUPFAM" id="SSF56112">
    <property type="entry name" value="Protein kinase-like (PK-like)"/>
    <property type="match status" value="1"/>
</dbReference>
<dbReference type="Pfam" id="PF00069">
    <property type="entry name" value="Pkinase"/>
    <property type="match status" value="1"/>
</dbReference>
<gene>
    <name evidence="9" type="ORF">FRC96_17615</name>
</gene>
<protein>
    <submittedName>
        <fullName evidence="9">Protein kinase</fullName>
    </submittedName>
</protein>
<dbReference type="Gene3D" id="1.10.510.10">
    <property type="entry name" value="Transferase(Phosphotransferase) domain 1"/>
    <property type="match status" value="1"/>
</dbReference>
<evidence type="ECO:0000256" key="4">
    <source>
        <dbReference type="ARBA" id="ARBA00022840"/>
    </source>
</evidence>
<feature type="binding site" evidence="5">
    <location>
        <position position="53"/>
    </location>
    <ligand>
        <name>ATP</name>
        <dbReference type="ChEBI" id="CHEBI:30616"/>
    </ligand>
</feature>
<keyword evidence="7" id="KW-0472">Membrane</keyword>
<dbReference type="GO" id="GO:0004674">
    <property type="term" value="F:protein serine/threonine kinase activity"/>
    <property type="evidence" value="ECO:0007669"/>
    <property type="project" value="TreeGrafter"/>
</dbReference>
<feature type="domain" description="Protein kinase" evidence="8">
    <location>
        <begin position="24"/>
        <end position="296"/>
    </location>
</feature>
<feature type="transmembrane region" description="Helical" evidence="7">
    <location>
        <begin position="539"/>
        <end position="563"/>
    </location>
</feature>
<evidence type="ECO:0000313" key="9">
    <source>
        <dbReference type="EMBL" id="TXD32427.1"/>
    </source>
</evidence>
<reference evidence="9 10" key="1">
    <citation type="submission" date="2019-08" db="EMBL/GenBank/DDBJ databases">
        <title>Bradymonadales sp. TMQ2.</title>
        <authorList>
            <person name="Liang Q."/>
        </authorList>
    </citation>
    <scope>NUCLEOTIDE SEQUENCE [LARGE SCALE GENOMIC DNA]</scope>
    <source>
        <strain evidence="9 10">TMQ2</strain>
    </source>
</reference>
<comment type="caution">
    <text evidence="9">The sequence shown here is derived from an EMBL/GenBank/DDBJ whole genome shotgun (WGS) entry which is preliminary data.</text>
</comment>
<keyword evidence="3 9" id="KW-0418">Kinase</keyword>